<reference evidence="3" key="1">
    <citation type="journal article" date="2023" name="Proc. Natl. Acad. Sci. U.S.A.">
        <title>Genomic and structural basis for evolution of tropane alkaloid biosynthesis.</title>
        <authorList>
            <person name="Wanga Y.-J."/>
            <person name="Taina T."/>
            <person name="Yua J.-Y."/>
            <person name="Lia J."/>
            <person name="Xua B."/>
            <person name="Chenc J."/>
            <person name="D'Auriad J.C."/>
            <person name="Huanga J.-P."/>
            <person name="Huanga S.-X."/>
        </authorList>
    </citation>
    <scope>NUCLEOTIDE SEQUENCE [LARGE SCALE GENOMIC DNA]</scope>
    <source>
        <strain evidence="3">cv. KIB-2019</strain>
    </source>
</reference>
<keyword evidence="3" id="KW-1185">Reference proteome</keyword>
<evidence type="ECO:0000313" key="3">
    <source>
        <dbReference type="Proteomes" id="UP001152561"/>
    </source>
</evidence>
<feature type="signal peptide" evidence="1">
    <location>
        <begin position="1"/>
        <end position="15"/>
    </location>
</feature>
<dbReference type="OrthoDB" id="8062037at2759"/>
<evidence type="ECO:0000256" key="1">
    <source>
        <dbReference type="SAM" id="SignalP"/>
    </source>
</evidence>
<proteinExistence type="predicted"/>
<organism evidence="2 3">
    <name type="scientific">Anisodus acutangulus</name>
    <dbReference type="NCBI Taxonomy" id="402998"/>
    <lineage>
        <taxon>Eukaryota</taxon>
        <taxon>Viridiplantae</taxon>
        <taxon>Streptophyta</taxon>
        <taxon>Embryophyta</taxon>
        <taxon>Tracheophyta</taxon>
        <taxon>Spermatophyta</taxon>
        <taxon>Magnoliopsida</taxon>
        <taxon>eudicotyledons</taxon>
        <taxon>Gunneridae</taxon>
        <taxon>Pentapetalae</taxon>
        <taxon>asterids</taxon>
        <taxon>lamiids</taxon>
        <taxon>Solanales</taxon>
        <taxon>Solanaceae</taxon>
        <taxon>Solanoideae</taxon>
        <taxon>Hyoscyameae</taxon>
        <taxon>Anisodus</taxon>
    </lineage>
</organism>
<gene>
    <name evidence="2" type="ORF">K7X08_005064</name>
</gene>
<comment type="caution">
    <text evidence="2">The sequence shown here is derived from an EMBL/GenBank/DDBJ whole genome shotgun (WGS) entry which is preliminary data.</text>
</comment>
<sequence>MALLFFLYLYVVSRATSRGHPSGVVKTARKEGLSVVQLQKLPKITGKGLSLGNDCAICLDVIGNEELARHKLEPELFTQDETIHVKFGR</sequence>
<dbReference type="EMBL" id="JAJAGQ010000007">
    <property type="protein sequence ID" value="KAJ8558298.1"/>
    <property type="molecule type" value="Genomic_DNA"/>
</dbReference>
<keyword evidence="1" id="KW-0732">Signal</keyword>
<evidence type="ECO:0000313" key="2">
    <source>
        <dbReference type="EMBL" id="KAJ8558298.1"/>
    </source>
</evidence>
<dbReference type="Proteomes" id="UP001152561">
    <property type="component" value="Unassembled WGS sequence"/>
</dbReference>
<feature type="chain" id="PRO_5040390762" evidence="1">
    <location>
        <begin position="16"/>
        <end position="89"/>
    </location>
</feature>
<protein>
    <submittedName>
        <fullName evidence="2">Uncharacterized protein</fullName>
    </submittedName>
</protein>
<name>A0A9Q1RG57_9SOLA</name>
<accession>A0A9Q1RG57</accession>
<dbReference type="AlphaFoldDB" id="A0A9Q1RG57"/>